<dbReference type="SUPFAM" id="SSF56112">
    <property type="entry name" value="Protein kinase-like (PK-like)"/>
    <property type="match status" value="1"/>
</dbReference>
<dbReference type="InterPro" id="IPR011009">
    <property type="entry name" value="Kinase-like_dom_sf"/>
</dbReference>
<dbReference type="Gene3D" id="3.90.1200.10">
    <property type="match status" value="1"/>
</dbReference>
<comment type="caution">
    <text evidence="2">The sequence shown here is derived from an EMBL/GenBank/DDBJ whole genome shotgun (WGS) entry which is preliminary data.</text>
</comment>
<dbReference type="GO" id="GO:0016740">
    <property type="term" value="F:transferase activity"/>
    <property type="evidence" value="ECO:0007669"/>
    <property type="project" value="UniProtKB-KW"/>
</dbReference>
<dbReference type="Pfam" id="PF01636">
    <property type="entry name" value="APH"/>
    <property type="match status" value="1"/>
</dbReference>
<name>A0A5R9E1U6_9ACTN</name>
<protein>
    <submittedName>
        <fullName evidence="2">Aminoglycoside phosphotransferase family protein</fullName>
    </submittedName>
</protein>
<reference evidence="2 3" key="1">
    <citation type="submission" date="2019-05" db="EMBL/GenBank/DDBJ databases">
        <title>Streptomyces marianii sp. nov., a novel marine actinomycete from southern coast of India.</title>
        <authorList>
            <person name="Iniyan A.M."/>
            <person name="Wink J."/>
            <person name="Ramprasad E."/>
            <person name="Ramana C.V."/>
            <person name="Bunk B."/>
            <person name="Sproer C."/>
            <person name="Joseph F.-J.R.S."/>
            <person name="Vincent S.G.P."/>
        </authorList>
    </citation>
    <scope>NUCLEOTIDE SEQUENCE [LARGE SCALE GENOMIC DNA]</scope>
    <source>
        <strain evidence="2 3">ICN19</strain>
    </source>
</reference>
<feature type="domain" description="Aminoglycoside phosphotransferase" evidence="1">
    <location>
        <begin position="124"/>
        <end position="334"/>
    </location>
</feature>
<keyword evidence="3" id="KW-1185">Reference proteome</keyword>
<dbReference type="Proteomes" id="UP000305921">
    <property type="component" value="Unassembled WGS sequence"/>
</dbReference>
<dbReference type="InterPro" id="IPR002575">
    <property type="entry name" value="Aminoglycoside_PTrfase"/>
</dbReference>
<sequence>MSPDLVRGFLVHADPMDEVAHTLPHGRSACNLGGLHSSVGDEIAARAAALAGVGGDGVFMSEVPPTAAECARVLREVISGGVGEAWGVGEVVVTRHRRRHSRFLTEVQAEMDDRTGGGWRKVPLVLKHDSYRSGRSADQAARQLRAAGLDRPPYQVVRTIGFHPSGTLVTEHAPGRPWALSLTGSEADRAVEAVVGFLTVLQGVSVELPPRPALHEQTLRRLADLAEFAAMHARDGLGAVQWLAELLDPVLEPIGKVRLVAGHGDLHPKNVYLDRLAAVPPLVTVIDLDHAGMYEPALDVGYAVCQILVTGTHLSLPQDELARAAGALWDRYRAHGGPADDERIAVQVARSFVQVLHFELIGYGGGDRRTLAPWARLATEVLDEGSGALRRLVRSTR</sequence>
<evidence type="ECO:0000313" key="3">
    <source>
        <dbReference type="Proteomes" id="UP000305921"/>
    </source>
</evidence>
<evidence type="ECO:0000259" key="1">
    <source>
        <dbReference type="Pfam" id="PF01636"/>
    </source>
</evidence>
<organism evidence="2 3">
    <name type="scientific">Streptomyces marianii</name>
    <dbReference type="NCBI Taxonomy" id="1817406"/>
    <lineage>
        <taxon>Bacteria</taxon>
        <taxon>Bacillati</taxon>
        <taxon>Actinomycetota</taxon>
        <taxon>Actinomycetes</taxon>
        <taxon>Kitasatosporales</taxon>
        <taxon>Streptomycetaceae</taxon>
        <taxon>Streptomyces</taxon>
    </lineage>
</organism>
<keyword evidence="2" id="KW-0808">Transferase</keyword>
<dbReference type="AlphaFoldDB" id="A0A5R9E1U6"/>
<evidence type="ECO:0000313" key="2">
    <source>
        <dbReference type="EMBL" id="TLQ41983.1"/>
    </source>
</evidence>
<dbReference type="OrthoDB" id="21342at2"/>
<gene>
    <name evidence="2" type="ORF">FEF34_00655</name>
</gene>
<accession>A0A5R9E1U6</accession>
<dbReference type="EMBL" id="VAWE01000001">
    <property type="protein sequence ID" value="TLQ41983.1"/>
    <property type="molecule type" value="Genomic_DNA"/>
</dbReference>
<proteinExistence type="predicted"/>